<reference evidence="1" key="1">
    <citation type="submission" date="2020-08" db="EMBL/GenBank/DDBJ databases">
        <title>Genome public.</title>
        <authorList>
            <person name="Liu C."/>
            <person name="Sun Q."/>
        </authorList>
    </citation>
    <scope>NUCLEOTIDE SEQUENCE</scope>
    <source>
        <strain evidence="1">NSJ-33</strain>
    </source>
</reference>
<name>A0A926E4U2_9FIRM</name>
<dbReference type="AlphaFoldDB" id="A0A926E4U2"/>
<dbReference type="Proteomes" id="UP000610760">
    <property type="component" value="Unassembled WGS sequence"/>
</dbReference>
<sequence length="77" mass="8911">MGSVHAPCFLWLENRTDNRMPKREESPITAKFYMMTVKTPKPVGFGVFCEKPQMLLANRFLSINFTSIKEKAVLMQK</sequence>
<protein>
    <submittedName>
        <fullName evidence="1">Uncharacterized protein</fullName>
    </submittedName>
</protein>
<evidence type="ECO:0000313" key="1">
    <source>
        <dbReference type="EMBL" id="MBC8560257.1"/>
    </source>
</evidence>
<keyword evidence="2" id="KW-1185">Reference proteome</keyword>
<organism evidence="1 2">
    <name type="scientific">Fumia xinanensis</name>
    <dbReference type="NCBI Taxonomy" id="2763659"/>
    <lineage>
        <taxon>Bacteria</taxon>
        <taxon>Bacillati</taxon>
        <taxon>Bacillota</taxon>
        <taxon>Clostridia</taxon>
        <taxon>Eubacteriales</taxon>
        <taxon>Oscillospiraceae</taxon>
        <taxon>Fumia</taxon>
    </lineage>
</organism>
<comment type="caution">
    <text evidence="1">The sequence shown here is derived from an EMBL/GenBank/DDBJ whole genome shotgun (WGS) entry which is preliminary data.</text>
</comment>
<accession>A0A926E4U2</accession>
<evidence type="ECO:0000313" key="2">
    <source>
        <dbReference type="Proteomes" id="UP000610760"/>
    </source>
</evidence>
<gene>
    <name evidence="1" type="ORF">H8710_09295</name>
</gene>
<dbReference type="RefSeq" id="WP_249295232.1">
    <property type="nucleotide sequence ID" value="NZ_JACRSV010000002.1"/>
</dbReference>
<proteinExistence type="predicted"/>
<dbReference type="EMBL" id="JACRSV010000002">
    <property type="protein sequence ID" value="MBC8560257.1"/>
    <property type="molecule type" value="Genomic_DNA"/>
</dbReference>